<proteinExistence type="predicted"/>
<reference evidence="2 3" key="1">
    <citation type="submission" date="2021-01" db="EMBL/GenBank/DDBJ databases">
        <title>Genome seq and assembly of Devosia sp. G19.</title>
        <authorList>
            <person name="Chhetri G."/>
        </authorList>
    </citation>
    <scope>NUCLEOTIDE SEQUENCE [LARGE SCALE GENOMIC DNA]</scope>
    <source>
        <strain evidence="2 3">G19</strain>
    </source>
</reference>
<dbReference type="Proteomes" id="UP000595460">
    <property type="component" value="Chromosome"/>
</dbReference>
<keyword evidence="3" id="KW-1185">Reference proteome</keyword>
<feature type="compositionally biased region" description="Basic and acidic residues" evidence="1">
    <location>
        <begin position="16"/>
        <end position="39"/>
    </location>
</feature>
<feature type="region of interest" description="Disordered" evidence="1">
    <location>
        <begin position="1"/>
        <end position="46"/>
    </location>
</feature>
<accession>A0ABX7BSF3</accession>
<dbReference type="RefSeq" id="WP_201653262.1">
    <property type="nucleotide sequence ID" value="NZ_CP068047.1"/>
</dbReference>
<evidence type="ECO:0000256" key="1">
    <source>
        <dbReference type="SAM" id="MobiDB-lite"/>
    </source>
</evidence>
<name>A0ABX7BSF3_9HYPH</name>
<evidence type="ECO:0000313" key="3">
    <source>
        <dbReference type="Proteomes" id="UP000595460"/>
    </source>
</evidence>
<sequence>MGTEKSKPAPLETEPGEQKDDNIDDLGRKQDGTKLEQPGKTKPSKT</sequence>
<organism evidence="2 3">
    <name type="scientific">Devosia oryziradicis</name>
    <dbReference type="NCBI Taxonomy" id="2801335"/>
    <lineage>
        <taxon>Bacteria</taxon>
        <taxon>Pseudomonadati</taxon>
        <taxon>Pseudomonadota</taxon>
        <taxon>Alphaproteobacteria</taxon>
        <taxon>Hyphomicrobiales</taxon>
        <taxon>Devosiaceae</taxon>
        <taxon>Devosia</taxon>
    </lineage>
</organism>
<dbReference type="EMBL" id="CP068047">
    <property type="protein sequence ID" value="QQR34830.1"/>
    <property type="molecule type" value="Genomic_DNA"/>
</dbReference>
<protein>
    <submittedName>
        <fullName evidence="2">Uncharacterized protein</fullName>
    </submittedName>
</protein>
<gene>
    <name evidence="2" type="ORF">JI749_10585</name>
</gene>
<evidence type="ECO:0000313" key="2">
    <source>
        <dbReference type="EMBL" id="QQR34830.1"/>
    </source>
</evidence>